<proteinExistence type="predicted"/>
<accession>A0A1M5J531</accession>
<evidence type="ECO:0000256" key="1">
    <source>
        <dbReference type="SAM" id="SignalP"/>
    </source>
</evidence>
<dbReference type="EMBL" id="FQWF01000005">
    <property type="protein sequence ID" value="SHG35684.1"/>
    <property type="molecule type" value="Genomic_DNA"/>
</dbReference>
<protein>
    <recommendedName>
        <fullName evidence="4">Lipoprotein</fullName>
    </recommendedName>
</protein>
<evidence type="ECO:0008006" key="4">
    <source>
        <dbReference type="Google" id="ProtNLM"/>
    </source>
</evidence>
<feature type="chain" id="PRO_5012047724" description="Lipoprotein" evidence="1">
    <location>
        <begin position="26"/>
        <end position="122"/>
    </location>
</feature>
<feature type="signal peptide" evidence="1">
    <location>
        <begin position="1"/>
        <end position="25"/>
    </location>
</feature>
<organism evidence="2 3">
    <name type="scientific">Flavobacterium micromati</name>
    <dbReference type="NCBI Taxonomy" id="229205"/>
    <lineage>
        <taxon>Bacteria</taxon>
        <taxon>Pseudomonadati</taxon>
        <taxon>Bacteroidota</taxon>
        <taxon>Flavobacteriia</taxon>
        <taxon>Flavobacteriales</taxon>
        <taxon>Flavobacteriaceae</taxon>
        <taxon>Flavobacterium</taxon>
    </lineage>
</organism>
<keyword evidence="3" id="KW-1185">Reference proteome</keyword>
<keyword evidence="1" id="KW-0732">Signal</keyword>
<sequence>MNKKLHAYIIILTLGLLLLPSLTYACGTQSTKECCKKEVTSKSEHKECSEESHSKNQNDNCNGKCGHANCTSVNANYSSVVFNDFDFTHNNFDFPTIKQNFYNTTTFVSSGYTSIWLIPKIS</sequence>
<dbReference type="AlphaFoldDB" id="A0A1M5J531"/>
<evidence type="ECO:0000313" key="2">
    <source>
        <dbReference type="EMBL" id="SHG35684.1"/>
    </source>
</evidence>
<reference evidence="3" key="1">
    <citation type="submission" date="2016-11" db="EMBL/GenBank/DDBJ databases">
        <authorList>
            <person name="Varghese N."/>
            <person name="Submissions S."/>
        </authorList>
    </citation>
    <scope>NUCLEOTIDE SEQUENCE [LARGE SCALE GENOMIC DNA]</scope>
    <source>
        <strain evidence="3">DSM 17659</strain>
    </source>
</reference>
<dbReference type="STRING" id="229205.SAMN05444372_10545"/>
<dbReference type="RefSeq" id="WP_084118297.1">
    <property type="nucleotide sequence ID" value="NZ_FQWF01000005.1"/>
</dbReference>
<evidence type="ECO:0000313" key="3">
    <source>
        <dbReference type="Proteomes" id="UP000184020"/>
    </source>
</evidence>
<name>A0A1M5J531_9FLAO</name>
<dbReference type="PROSITE" id="PS51257">
    <property type="entry name" value="PROKAR_LIPOPROTEIN"/>
    <property type="match status" value="1"/>
</dbReference>
<gene>
    <name evidence="2" type="ORF">SAMN05444372_10545</name>
</gene>
<dbReference type="Proteomes" id="UP000184020">
    <property type="component" value="Unassembled WGS sequence"/>
</dbReference>